<feature type="domain" description="UBC core" evidence="2">
    <location>
        <begin position="172"/>
        <end position="317"/>
    </location>
</feature>
<organism evidence="3 4">
    <name type="scientific">Ziziphus jujuba</name>
    <name type="common">Chinese jujube</name>
    <name type="synonym">Ziziphus sativa</name>
    <dbReference type="NCBI Taxonomy" id="326968"/>
    <lineage>
        <taxon>Eukaryota</taxon>
        <taxon>Viridiplantae</taxon>
        <taxon>Streptophyta</taxon>
        <taxon>Embryophyta</taxon>
        <taxon>Tracheophyta</taxon>
        <taxon>Spermatophyta</taxon>
        <taxon>Magnoliopsida</taxon>
        <taxon>eudicotyledons</taxon>
        <taxon>Gunneridae</taxon>
        <taxon>Pentapetalae</taxon>
        <taxon>rosids</taxon>
        <taxon>fabids</taxon>
        <taxon>Rosales</taxon>
        <taxon>Rhamnaceae</taxon>
        <taxon>Paliureae</taxon>
        <taxon>Ziziphus</taxon>
    </lineage>
</organism>
<feature type="compositionally biased region" description="Basic and acidic residues" evidence="1">
    <location>
        <begin position="72"/>
        <end position="96"/>
    </location>
</feature>
<evidence type="ECO:0000259" key="2">
    <source>
        <dbReference type="PROSITE" id="PS50127"/>
    </source>
</evidence>
<dbReference type="GeneID" id="107422480"/>
<evidence type="ECO:0000313" key="3">
    <source>
        <dbReference type="Proteomes" id="UP001652623"/>
    </source>
</evidence>
<accession>A0ABM3IR05</accession>
<evidence type="ECO:0000313" key="4">
    <source>
        <dbReference type="RefSeq" id="XP_048333731.2"/>
    </source>
</evidence>
<dbReference type="PROSITE" id="PS50127">
    <property type="entry name" value="UBC_2"/>
    <property type="match status" value="1"/>
</dbReference>
<feature type="compositionally biased region" description="Acidic residues" evidence="1">
    <location>
        <begin position="51"/>
        <end position="71"/>
    </location>
</feature>
<protein>
    <submittedName>
        <fullName evidence="4">Uncharacterized protein LOC107422480</fullName>
    </submittedName>
</protein>
<dbReference type="PANTHER" id="PTHR24068">
    <property type="entry name" value="UBIQUITIN-CONJUGATING ENZYME E2"/>
    <property type="match status" value="1"/>
</dbReference>
<name>A0ABM3IR05_ZIZJJ</name>
<dbReference type="Proteomes" id="UP001652623">
    <property type="component" value="Chromosome 3"/>
</dbReference>
<dbReference type="SUPFAM" id="SSF54495">
    <property type="entry name" value="UBC-like"/>
    <property type="match status" value="1"/>
</dbReference>
<dbReference type="RefSeq" id="XP_048333731.2">
    <property type="nucleotide sequence ID" value="XM_048477774.2"/>
</dbReference>
<dbReference type="Pfam" id="PF00179">
    <property type="entry name" value="UQ_con"/>
    <property type="match status" value="1"/>
</dbReference>
<feature type="compositionally biased region" description="Acidic residues" evidence="1">
    <location>
        <begin position="97"/>
        <end position="146"/>
    </location>
</feature>
<keyword evidence="3" id="KW-1185">Reference proteome</keyword>
<dbReference type="InterPro" id="IPR000608">
    <property type="entry name" value="UBC"/>
</dbReference>
<reference evidence="4" key="1">
    <citation type="submission" date="2025-08" db="UniProtKB">
        <authorList>
            <consortium name="RefSeq"/>
        </authorList>
    </citation>
    <scope>IDENTIFICATION</scope>
    <source>
        <tissue evidence="4">Seedling</tissue>
    </source>
</reference>
<dbReference type="SMART" id="SM00212">
    <property type="entry name" value="UBCc"/>
    <property type="match status" value="1"/>
</dbReference>
<dbReference type="Gene3D" id="3.10.110.10">
    <property type="entry name" value="Ubiquitin Conjugating Enzyme"/>
    <property type="match status" value="1"/>
</dbReference>
<gene>
    <name evidence="4" type="primary">LOC107422480</name>
</gene>
<dbReference type="InterPro" id="IPR016135">
    <property type="entry name" value="UBQ-conjugating_enzyme/RWD"/>
</dbReference>
<feature type="compositionally biased region" description="Basic and acidic residues" evidence="1">
    <location>
        <begin position="10"/>
        <end position="50"/>
    </location>
</feature>
<evidence type="ECO:0000256" key="1">
    <source>
        <dbReference type="SAM" id="MobiDB-lite"/>
    </source>
</evidence>
<proteinExistence type="predicted"/>
<sequence>MLTSPLYTMKDSDDQKKKKTEDNIEHHAKLEEQEQEQVEIHQSKKEKQNDDNDDDDDDYDSKVGEDEDDWEKIDYESQKSEEDWERISHQSHKVDDDQSEKENDDDVKVDEEEEREKIDDEGEKIDGDDWMENEDDDDDDDSEEEEATKGERNMRIQCYGGKNRYYWETEWNHWIYIREGIQRLDFPSFCSYGPISIDDPFKWQAVIIGPTDSPYEDGVFFLTIDLPHDYPNSPPSIVFNTKVFHPNIDEDGKIYVSILEEEEWTPIHTIESLLVSIWSLLAVPDPVDPTFESCYLFRYDRESYIHKAREWTRIYAMQSTTPSYNI</sequence>
<feature type="region of interest" description="Disordered" evidence="1">
    <location>
        <begin position="1"/>
        <end position="153"/>
    </location>
</feature>